<dbReference type="Proteomes" id="UP000774617">
    <property type="component" value="Unassembled WGS sequence"/>
</dbReference>
<proteinExistence type="predicted"/>
<protein>
    <recommendedName>
        <fullName evidence="4">Lytic polysaccharide monooxygenase</fullName>
    </recommendedName>
</protein>
<gene>
    <name evidence="2" type="ORF">B0J12DRAFT_766249</name>
</gene>
<feature type="signal peptide" evidence="1">
    <location>
        <begin position="1"/>
        <end position="19"/>
    </location>
</feature>
<name>A0ABQ8FYH2_9PEZI</name>
<dbReference type="PANTHER" id="PTHR36182:SF2">
    <property type="entry name" value="LYTIC POLYSACCHARIDE MONOOXYGENASE"/>
    <property type="match status" value="1"/>
</dbReference>
<reference evidence="2 3" key="1">
    <citation type="journal article" date="2021" name="Nat. Commun.">
        <title>Genetic determinants of endophytism in the Arabidopsis root mycobiome.</title>
        <authorList>
            <person name="Mesny F."/>
            <person name="Miyauchi S."/>
            <person name="Thiergart T."/>
            <person name="Pickel B."/>
            <person name="Atanasova L."/>
            <person name="Karlsson M."/>
            <person name="Huettel B."/>
            <person name="Barry K.W."/>
            <person name="Haridas S."/>
            <person name="Chen C."/>
            <person name="Bauer D."/>
            <person name="Andreopoulos W."/>
            <person name="Pangilinan J."/>
            <person name="LaButti K."/>
            <person name="Riley R."/>
            <person name="Lipzen A."/>
            <person name="Clum A."/>
            <person name="Drula E."/>
            <person name="Henrissat B."/>
            <person name="Kohler A."/>
            <person name="Grigoriev I.V."/>
            <person name="Martin F.M."/>
            <person name="Hacquard S."/>
        </authorList>
    </citation>
    <scope>NUCLEOTIDE SEQUENCE [LARGE SCALE GENOMIC DNA]</scope>
    <source>
        <strain evidence="2 3">MPI-SDFR-AT-0080</strain>
    </source>
</reference>
<comment type="caution">
    <text evidence="2">The sequence shown here is derived from an EMBL/GenBank/DDBJ whole genome shotgun (WGS) entry which is preliminary data.</text>
</comment>
<evidence type="ECO:0000313" key="3">
    <source>
        <dbReference type="Proteomes" id="UP000774617"/>
    </source>
</evidence>
<evidence type="ECO:0008006" key="4">
    <source>
        <dbReference type="Google" id="ProtNLM"/>
    </source>
</evidence>
<dbReference type="PANTHER" id="PTHR36182">
    <property type="entry name" value="PROTEIN, PUTATIVE (AFU_ORTHOLOGUE AFUA_6G10930)-RELATED"/>
    <property type="match status" value="1"/>
</dbReference>
<accession>A0ABQ8FYH2</accession>
<evidence type="ECO:0000256" key="1">
    <source>
        <dbReference type="SAM" id="SignalP"/>
    </source>
</evidence>
<organism evidence="2 3">
    <name type="scientific">Macrophomina phaseolina</name>
    <dbReference type="NCBI Taxonomy" id="35725"/>
    <lineage>
        <taxon>Eukaryota</taxon>
        <taxon>Fungi</taxon>
        <taxon>Dikarya</taxon>
        <taxon>Ascomycota</taxon>
        <taxon>Pezizomycotina</taxon>
        <taxon>Dothideomycetes</taxon>
        <taxon>Dothideomycetes incertae sedis</taxon>
        <taxon>Botryosphaeriales</taxon>
        <taxon>Botryosphaeriaceae</taxon>
        <taxon>Macrophomina</taxon>
    </lineage>
</organism>
<sequence>MQNLLAKLSFLAFALSAESHVYMGYPPTFMANRVSTDDLISPMNGGPTHPDQWPFPCKGFHLADAEMQPGVVWKAGETVKFRFEGDCPRVRPGMKGTVTNDYDPNQDYYFKIPETFPSGDYVIVAWTWINATGRREFYMSCSPVKITGSGPSTNVTPEGHPLMIANMKPLSGDTAQANALFQCRTQDSTSVEYPDRYKGFNAVIRAPVALNLQPFPGGNSSCSSDNPEIVEALSESIKVKTSSMASTVTSFMLPERLISPSAIWFPARNTTTASSEVISSTAIPKDSECTGSQSGVFLPKSRSVSTFSSDPQTDQATSTTPIMPDILTLTPSNKQVNVPDLGGVLSDLHSMLNSALTVEDKPKSTRSFIKESTLHLETSASLRNSCEATVTTTLEVMAT</sequence>
<dbReference type="EMBL" id="JAGTJR010000039">
    <property type="protein sequence ID" value="KAH7033948.1"/>
    <property type="molecule type" value="Genomic_DNA"/>
</dbReference>
<feature type="chain" id="PRO_5046221901" description="Lytic polysaccharide monooxygenase" evidence="1">
    <location>
        <begin position="20"/>
        <end position="399"/>
    </location>
</feature>
<dbReference type="Gene3D" id="2.70.50.70">
    <property type="match status" value="2"/>
</dbReference>
<keyword evidence="1" id="KW-0732">Signal</keyword>
<keyword evidence="3" id="KW-1185">Reference proteome</keyword>
<evidence type="ECO:0000313" key="2">
    <source>
        <dbReference type="EMBL" id="KAH7033948.1"/>
    </source>
</evidence>